<proteinExistence type="predicted"/>
<accession>A0ABQ6JAQ6</accession>
<evidence type="ECO:0000256" key="1">
    <source>
        <dbReference type="ARBA" id="ARBA00004651"/>
    </source>
</evidence>
<reference evidence="9" key="1">
    <citation type="journal article" date="2019" name="Int. J. Syst. Evol. Microbiol.">
        <title>The Global Catalogue of Microorganisms (GCM) 10K type strain sequencing project: providing services to taxonomists for standard genome sequencing and annotation.</title>
        <authorList>
            <consortium name="The Broad Institute Genomics Platform"/>
            <consortium name="The Broad Institute Genome Sequencing Center for Infectious Disease"/>
            <person name="Wu L."/>
            <person name="Ma J."/>
        </authorList>
    </citation>
    <scope>NUCLEOTIDE SEQUENCE [LARGE SCALE GENOMIC DNA]</scope>
    <source>
        <strain evidence="9">NBRC 108730</strain>
    </source>
</reference>
<dbReference type="Proteomes" id="UP001157017">
    <property type="component" value="Unassembled WGS sequence"/>
</dbReference>
<organism evidence="8 9">
    <name type="scientific">Angustibacter aerolatus</name>
    <dbReference type="NCBI Taxonomy" id="1162965"/>
    <lineage>
        <taxon>Bacteria</taxon>
        <taxon>Bacillati</taxon>
        <taxon>Actinomycetota</taxon>
        <taxon>Actinomycetes</taxon>
        <taxon>Kineosporiales</taxon>
        <taxon>Kineosporiaceae</taxon>
    </lineage>
</organism>
<evidence type="ECO:0000256" key="6">
    <source>
        <dbReference type="SAM" id="Phobius"/>
    </source>
</evidence>
<evidence type="ECO:0000256" key="3">
    <source>
        <dbReference type="ARBA" id="ARBA00022692"/>
    </source>
</evidence>
<evidence type="ECO:0000313" key="8">
    <source>
        <dbReference type="EMBL" id="GMA84862.1"/>
    </source>
</evidence>
<name>A0ABQ6JAQ6_9ACTN</name>
<sequence>MLADADAMSRTLLAAGRLDPVVDAWWVADPTPGAAARVRALGLGTVVTRDETREQAAAGPLRATVPAAQRLLVVAASVLLLAGTALLLTADLEARSLEVARLRALGLRRRSVLACLVVQHGLVLTALVLVGAAIGLLVTVVVGPLLVRSDVGLAPVPAVRWVWPVGGEALLVGGLVAGCLAVTALVALLQVRRSDTAHLRVGDA</sequence>
<dbReference type="InterPro" id="IPR003838">
    <property type="entry name" value="ABC3_permease_C"/>
</dbReference>
<protein>
    <recommendedName>
        <fullName evidence="7">ABC3 transporter permease C-terminal domain-containing protein</fullName>
    </recommendedName>
</protein>
<evidence type="ECO:0000313" key="9">
    <source>
        <dbReference type="Proteomes" id="UP001157017"/>
    </source>
</evidence>
<evidence type="ECO:0000256" key="2">
    <source>
        <dbReference type="ARBA" id="ARBA00022475"/>
    </source>
</evidence>
<dbReference type="Pfam" id="PF02687">
    <property type="entry name" value="FtsX"/>
    <property type="match status" value="1"/>
</dbReference>
<feature type="domain" description="ABC3 transporter permease C-terminal" evidence="7">
    <location>
        <begin position="72"/>
        <end position="193"/>
    </location>
</feature>
<feature type="transmembrane region" description="Helical" evidence="6">
    <location>
        <begin position="161"/>
        <end position="189"/>
    </location>
</feature>
<evidence type="ECO:0000256" key="4">
    <source>
        <dbReference type="ARBA" id="ARBA00022989"/>
    </source>
</evidence>
<keyword evidence="5 6" id="KW-0472">Membrane</keyword>
<feature type="transmembrane region" description="Helical" evidence="6">
    <location>
        <begin position="71"/>
        <end position="90"/>
    </location>
</feature>
<feature type="transmembrane region" description="Helical" evidence="6">
    <location>
        <begin position="111"/>
        <end position="141"/>
    </location>
</feature>
<keyword evidence="2" id="KW-1003">Cell membrane</keyword>
<evidence type="ECO:0000256" key="5">
    <source>
        <dbReference type="ARBA" id="ARBA00023136"/>
    </source>
</evidence>
<evidence type="ECO:0000259" key="7">
    <source>
        <dbReference type="Pfam" id="PF02687"/>
    </source>
</evidence>
<keyword evidence="9" id="KW-1185">Reference proteome</keyword>
<keyword evidence="4 6" id="KW-1133">Transmembrane helix</keyword>
<gene>
    <name evidence="8" type="ORF">GCM10025868_01120</name>
</gene>
<keyword evidence="3 6" id="KW-0812">Transmembrane</keyword>
<comment type="subcellular location">
    <subcellularLocation>
        <location evidence="1">Cell membrane</location>
        <topology evidence="1">Multi-pass membrane protein</topology>
    </subcellularLocation>
</comment>
<comment type="caution">
    <text evidence="8">The sequence shown here is derived from an EMBL/GenBank/DDBJ whole genome shotgun (WGS) entry which is preliminary data.</text>
</comment>
<dbReference type="EMBL" id="BSUZ01000001">
    <property type="protein sequence ID" value="GMA84862.1"/>
    <property type="molecule type" value="Genomic_DNA"/>
</dbReference>